<evidence type="ECO:0000313" key="2">
    <source>
        <dbReference type="EMBL" id="KOG86622.1"/>
    </source>
</evidence>
<protein>
    <recommendedName>
        <fullName evidence="4">MarR family transcriptional regulator</fullName>
    </recommendedName>
</protein>
<evidence type="ECO:0008006" key="4">
    <source>
        <dbReference type="Google" id="ProtNLM"/>
    </source>
</evidence>
<dbReference type="EMBL" id="LGUT01002715">
    <property type="protein sequence ID" value="KOG86622.1"/>
    <property type="molecule type" value="Genomic_DNA"/>
</dbReference>
<proteinExistence type="predicted"/>
<sequence>MASPGYGKRSAPSQLTRTAHDFAHLPRREASVAAYLDRLPDGADISVKTLAKVLPDYGQCALRTALRRLSEAGHLRRVAEHHWGEDGSPRWVTRTYFSRTARDDAWWMAFCAGNVPDAEPPRTEPERATRSEAYDSLAALGRAEPRLTLSANDCASLEALAAEWFARGATPAQFLHALTDGLPPAIRHAGGFTRARLIEKMPPPPPWEPAGTRPAPLRTLECTVCGLPNPAKALPGGVCGPCRGESPPDRHPPALPPARVHAHADKARAAVTRSPERSHA</sequence>
<comment type="caution">
    <text evidence="2">The sequence shown here is derived from an EMBL/GenBank/DDBJ whole genome shotgun (WGS) entry which is preliminary data.</text>
</comment>
<organism evidence="2 3">
    <name type="scientific">Streptomyces varsoviensis</name>
    <dbReference type="NCBI Taxonomy" id="67373"/>
    <lineage>
        <taxon>Bacteria</taxon>
        <taxon>Bacillati</taxon>
        <taxon>Actinomycetota</taxon>
        <taxon>Actinomycetes</taxon>
        <taxon>Kitasatosporales</taxon>
        <taxon>Streptomycetaceae</taxon>
        <taxon>Streptomyces</taxon>
    </lineage>
</organism>
<feature type="compositionally biased region" description="Basic and acidic residues" evidence="1">
    <location>
        <begin position="262"/>
        <end position="280"/>
    </location>
</feature>
<evidence type="ECO:0000313" key="3">
    <source>
        <dbReference type="Proteomes" id="UP000037020"/>
    </source>
</evidence>
<reference evidence="2 3" key="1">
    <citation type="submission" date="2015-07" db="EMBL/GenBank/DDBJ databases">
        <authorList>
            <person name="Ju K.-S."/>
            <person name="Doroghazi J.R."/>
            <person name="Metcalf W.W."/>
        </authorList>
    </citation>
    <scope>NUCLEOTIDE SEQUENCE [LARGE SCALE GENOMIC DNA]</scope>
    <source>
        <strain evidence="2 3">NRRL B-3589</strain>
    </source>
</reference>
<name>A0ABR5IZN0_9ACTN</name>
<keyword evidence="3" id="KW-1185">Reference proteome</keyword>
<feature type="region of interest" description="Disordered" evidence="1">
    <location>
        <begin position="241"/>
        <end position="280"/>
    </location>
</feature>
<accession>A0ABR5IZN0</accession>
<gene>
    <name evidence="2" type="ORF">ADK38_29990</name>
</gene>
<dbReference type="Proteomes" id="UP000037020">
    <property type="component" value="Unassembled WGS sequence"/>
</dbReference>
<evidence type="ECO:0000256" key="1">
    <source>
        <dbReference type="SAM" id="MobiDB-lite"/>
    </source>
</evidence>